<keyword evidence="2" id="KW-1185">Reference proteome</keyword>
<dbReference type="AlphaFoldDB" id="A0AA97JY51"/>
<dbReference type="GeneID" id="129336058"/>
<evidence type="ECO:0000313" key="3">
    <source>
        <dbReference type="RefSeq" id="XP_054845004.1"/>
    </source>
</evidence>
<comment type="similarity">
    <text evidence="1">Belongs to the protein disulfide isomerase family.</text>
</comment>
<sequence length="281" mass="32065">MASSQKGRAMEISISQGFLVFLFSWVFLLGYAEKGPMPQGTSEDVNELVLLEDVNATDAFIKAAEVVVVGFFQDSELPEASEFLTMVQSVQDVPFGFCTSSSVLSYYNVTVNTVSLFRVVDNKRQDLEIRNSKEIDATKLRRFVRINELRWVTEYNSLTAVGLFSSMVETHLLLFTDKSSPNHTERMDKYREAAQLFQGKILFILVDSRAKANDRVLSYFHLKKSQLPAVAVYHTPDEEQDVLPLGEVSVEALKDFCNRFLQRKHVKDNHKLEDKVFKQEL</sequence>
<dbReference type="CDD" id="cd02981">
    <property type="entry name" value="PDI_b_family"/>
    <property type="match status" value="1"/>
</dbReference>
<dbReference type="KEGG" id="emc:129336058"/>
<dbReference type="GO" id="GO:0034976">
    <property type="term" value="P:response to endoplasmic reticulum stress"/>
    <property type="evidence" value="ECO:0007669"/>
    <property type="project" value="TreeGrafter"/>
</dbReference>
<dbReference type="PANTHER" id="PTHR18929:SF193">
    <property type="entry name" value="ENDOPLASMIC RETICULUM RESIDENT PROTEIN 27"/>
    <property type="match status" value="1"/>
</dbReference>
<dbReference type="GO" id="GO:0006457">
    <property type="term" value="P:protein folding"/>
    <property type="evidence" value="ECO:0007669"/>
    <property type="project" value="TreeGrafter"/>
</dbReference>
<evidence type="ECO:0000313" key="2">
    <source>
        <dbReference type="Proteomes" id="UP001190640"/>
    </source>
</evidence>
<dbReference type="CTD" id="121506"/>
<name>A0AA97JY51_EUBMA</name>
<dbReference type="InterPro" id="IPR036249">
    <property type="entry name" value="Thioredoxin-like_sf"/>
</dbReference>
<evidence type="ECO:0000256" key="1">
    <source>
        <dbReference type="ARBA" id="ARBA00006347"/>
    </source>
</evidence>
<dbReference type="FunFam" id="3.40.30.10:FF:000232">
    <property type="entry name" value="Endoplasmic reticulum resident protein 27"/>
    <property type="match status" value="1"/>
</dbReference>
<dbReference type="RefSeq" id="XP_054845004.1">
    <property type="nucleotide sequence ID" value="XM_054989029.1"/>
</dbReference>
<reference evidence="3" key="1">
    <citation type="submission" date="2025-08" db="UniProtKB">
        <authorList>
            <consortium name="RefSeq"/>
        </authorList>
    </citation>
    <scope>IDENTIFICATION</scope>
    <source>
        <tissue evidence="3">Blood</tissue>
    </source>
</reference>
<proteinExistence type="inferred from homology"/>
<dbReference type="Pfam" id="PF13848">
    <property type="entry name" value="Thioredoxin_6"/>
    <property type="match status" value="1"/>
</dbReference>
<protein>
    <submittedName>
        <fullName evidence="3">Endoplasmic reticulum resident protein 27</fullName>
    </submittedName>
</protein>
<organism evidence="2 3">
    <name type="scientific">Eublepharis macularius</name>
    <name type="common">Leopard gecko</name>
    <name type="synonym">Cyrtodactylus macularius</name>
    <dbReference type="NCBI Taxonomy" id="481883"/>
    <lineage>
        <taxon>Eukaryota</taxon>
        <taxon>Metazoa</taxon>
        <taxon>Chordata</taxon>
        <taxon>Craniata</taxon>
        <taxon>Vertebrata</taxon>
        <taxon>Euteleostomi</taxon>
        <taxon>Lepidosauria</taxon>
        <taxon>Squamata</taxon>
        <taxon>Bifurcata</taxon>
        <taxon>Gekkota</taxon>
        <taxon>Eublepharidae</taxon>
        <taxon>Eublepharinae</taxon>
        <taxon>Eublepharis</taxon>
    </lineage>
</organism>
<dbReference type="Proteomes" id="UP001190640">
    <property type="component" value="Chromosome 9"/>
</dbReference>
<gene>
    <name evidence="3" type="primary">ERP27</name>
</gene>
<dbReference type="Gene3D" id="3.40.30.10">
    <property type="entry name" value="Glutaredoxin"/>
    <property type="match status" value="2"/>
</dbReference>
<dbReference type="SUPFAM" id="SSF52833">
    <property type="entry name" value="Thioredoxin-like"/>
    <property type="match status" value="2"/>
</dbReference>
<dbReference type="CDD" id="cd02982">
    <property type="entry name" value="PDI_b'_family"/>
    <property type="match status" value="1"/>
</dbReference>
<dbReference type="PANTHER" id="PTHR18929">
    <property type="entry name" value="PROTEIN DISULFIDE ISOMERASE"/>
    <property type="match status" value="1"/>
</dbReference>
<dbReference type="GO" id="GO:0005783">
    <property type="term" value="C:endoplasmic reticulum"/>
    <property type="evidence" value="ECO:0007669"/>
    <property type="project" value="TreeGrafter"/>
</dbReference>
<accession>A0AA97JY51</accession>